<keyword evidence="2" id="KW-1185">Reference proteome</keyword>
<reference evidence="2" key="1">
    <citation type="journal article" date="2022" name="Mol. Ecol. Resour.">
        <title>The genomes of chicory, endive, great burdock and yacon provide insights into Asteraceae palaeo-polyploidization history and plant inulin production.</title>
        <authorList>
            <person name="Fan W."/>
            <person name="Wang S."/>
            <person name="Wang H."/>
            <person name="Wang A."/>
            <person name="Jiang F."/>
            <person name="Liu H."/>
            <person name="Zhao H."/>
            <person name="Xu D."/>
            <person name="Zhang Y."/>
        </authorList>
    </citation>
    <scope>NUCLEOTIDE SEQUENCE [LARGE SCALE GENOMIC DNA]</scope>
    <source>
        <strain evidence="2">cv. Punajuju</strain>
    </source>
</reference>
<comment type="caution">
    <text evidence="1">The sequence shown here is derived from an EMBL/GenBank/DDBJ whole genome shotgun (WGS) entry which is preliminary data.</text>
</comment>
<sequence>MGRARVAAEELGEDGIWTTVRRRRRPEERKSARCLQENLDVTYKDKSFNVCVHEDGIWSPPFLTSDEEEDDDRDNSDDDIGVPDSFDYQSDDNGSFIDDTPDRNRGNQCITPLHDKSKRYNGEKLVDKTGDSARDSFSPILEEENDYGENCTTLNRKEQTNIENYDTHMSPINSPVQEENVCGPHNLPDLNNPISDSNASKAHQEISRSRFHKKRMSIKFKDIIRASGQFKKNPVYVRQTSGTSMNSARDDLSTSSSSVEIRKTLQIGEAIGYQLAGAEQDVQNIIQGEGAKRVSNELPLN</sequence>
<protein>
    <submittedName>
        <fullName evidence="1">Uncharacterized protein</fullName>
    </submittedName>
</protein>
<evidence type="ECO:0000313" key="2">
    <source>
        <dbReference type="Proteomes" id="UP001055811"/>
    </source>
</evidence>
<name>A0ACB9F092_CICIN</name>
<proteinExistence type="predicted"/>
<reference evidence="1 2" key="2">
    <citation type="journal article" date="2022" name="Mol. Ecol. Resour.">
        <title>The genomes of chicory, endive, great burdock and yacon provide insights into Asteraceae paleo-polyploidization history and plant inulin production.</title>
        <authorList>
            <person name="Fan W."/>
            <person name="Wang S."/>
            <person name="Wang H."/>
            <person name="Wang A."/>
            <person name="Jiang F."/>
            <person name="Liu H."/>
            <person name="Zhao H."/>
            <person name="Xu D."/>
            <person name="Zhang Y."/>
        </authorList>
    </citation>
    <scope>NUCLEOTIDE SEQUENCE [LARGE SCALE GENOMIC DNA]</scope>
    <source>
        <strain evidence="2">cv. Punajuju</strain>
        <tissue evidence="1">Leaves</tissue>
    </source>
</reference>
<accession>A0ACB9F092</accession>
<dbReference type="EMBL" id="CM042011">
    <property type="protein sequence ID" value="KAI3764376.1"/>
    <property type="molecule type" value="Genomic_DNA"/>
</dbReference>
<organism evidence="1 2">
    <name type="scientific">Cichorium intybus</name>
    <name type="common">Chicory</name>
    <dbReference type="NCBI Taxonomy" id="13427"/>
    <lineage>
        <taxon>Eukaryota</taxon>
        <taxon>Viridiplantae</taxon>
        <taxon>Streptophyta</taxon>
        <taxon>Embryophyta</taxon>
        <taxon>Tracheophyta</taxon>
        <taxon>Spermatophyta</taxon>
        <taxon>Magnoliopsida</taxon>
        <taxon>eudicotyledons</taxon>
        <taxon>Gunneridae</taxon>
        <taxon>Pentapetalae</taxon>
        <taxon>asterids</taxon>
        <taxon>campanulids</taxon>
        <taxon>Asterales</taxon>
        <taxon>Asteraceae</taxon>
        <taxon>Cichorioideae</taxon>
        <taxon>Cichorieae</taxon>
        <taxon>Cichoriinae</taxon>
        <taxon>Cichorium</taxon>
    </lineage>
</organism>
<gene>
    <name evidence="1" type="ORF">L2E82_14383</name>
</gene>
<dbReference type="Proteomes" id="UP001055811">
    <property type="component" value="Linkage Group LG03"/>
</dbReference>
<evidence type="ECO:0000313" key="1">
    <source>
        <dbReference type="EMBL" id="KAI3764376.1"/>
    </source>
</evidence>